<dbReference type="GO" id="GO:0006406">
    <property type="term" value="P:mRNA export from nucleus"/>
    <property type="evidence" value="ECO:0007669"/>
    <property type="project" value="UniProtKB-UniRule"/>
</dbReference>
<organism evidence="4 5">
    <name type="scientific">Actinidia rufa</name>
    <dbReference type="NCBI Taxonomy" id="165716"/>
    <lineage>
        <taxon>Eukaryota</taxon>
        <taxon>Viridiplantae</taxon>
        <taxon>Streptophyta</taxon>
        <taxon>Embryophyta</taxon>
        <taxon>Tracheophyta</taxon>
        <taxon>Spermatophyta</taxon>
        <taxon>Magnoliopsida</taxon>
        <taxon>eudicotyledons</taxon>
        <taxon>Gunneridae</taxon>
        <taxon>Pentapetalae</taxon>
        <taxon>asterids</taxon>
        <taxon>Ericales</taxon>
        <taxon>Actinidiaceae</taxon>
        <taxon>Actinidia</taxon>
    </lineage>
</organism>
<dbReference type="PANTHER" id="PTHR16771">
    <property type="entry name" value="26 PROTEASOME COMPLEX SUBUNIT DSS1"/>
    <property type="match status" value="1"/>
</dbReference>
<dbReference type="SMART" id="SM01385">
    <property type="entry name" value="DSS1_SEM1"/>
    <property type="match status" value="1"/>
</dbReference>
<evidence type="ECO:0000313" key="4">
    <source>
        <dbReference type="EMBL" id="GFS32625.1"/>
    </source>
</evidence>
<feature type="compositionally biased region" description="Pro residues" evidence="3">
    <location>
        <begin position="27"/>
        <end position="36"/>
    </location>
</feature>
<dbReference type="Pfam" id="PF05160">
    <property type="entry name" value="DSS1_SEM1"/>
    <property type="match status" value="1"/>
</dbReference>
<dbReference type="GO" id="GO:0043248">
    <property type="term" value="P:proteasome assembly"/>
    <property type="evidence" value="ECO:0007669"/>
    <property type="project" value="UniProtKB-UniRule"/>
</dbReference>
<comment type="function">
    <text evidence="2">Component of the 26S proteasome, a multiprotein complex involved in the ATP-dependent degradation of ubiquitinated proteins.</text>
</comment>
<dbReference type="OrthoDB" id="1744830at2759"/>
<dbReference type="AlphaFoldDB" id="A0A7J0DD54"/>
<name>A0A7J0DD54_9ERIC</name>
<dbReference type="GO" id="GO:0008541">
    <property type="term" value="C:proteasome regulatory particle, lid subcomplex"/>
    <property type="evidence" value="ECO:0007669"/>
    <property type="project" value="UniProtKB-UniRule"/>
</dbReference>
<comment type="subcellular location">
    <subcellularLocation>
        <location evidence="2">Nucleus</location>
    </subcellularLocation>
</comment>
<evidence type="ECO:0000313" key="5">
    <source>
        <dbReference type="Proteomes" id="UP000585474"/>
    </source>
</evidence>
<evidence type="ECO:0000256" key="3">
    <source>
        <dbReference type="SAM" id="MobiDB-lite"/>
    </source>
</evidence>
<dbReference type="GO" id="GO:0000724">
    <property type="term" value="P:double-strand break repair via homologous recombination"/>
    <property type="evidence" value="ECO:0007669"/>
    <property type="project" value="TreeGrafter"/>
</dbReference>
<accession>A0A7J0DD54</accession>
<proteinExistence type="inferred from homology"/>
<evidence type="ECO:0000256" key="2">
    <source>
        <dbReference type="RuleBase" id="RU369057"/>
    </source>
</evidence>
<gene>
    <name evidence="4" type="ORF">Acr_00g0023580</name>
</gene>
<comment type="similarity">
    <text evidence="1 2">Belongs to the DSS1/SEM1 family.</text>
</comment>
<dbReference type="Proteomes" id="UP000585474">
    <property type="component" value="Unassembled WGS sequence"/>
</dbReference>
<reference evidence="5" key="1">
    <citation type="submission" date="2019-07" db="EMBL/GenBank/DDBJ databases">
        <title>De Novo Assembly of kiwifruit Actinidia rufa.</title>
        <authorList>
            <person name="Sugita-Konishi S."/>
            <person name="Sato K."/>
            <person name="Mori E."/>
            <person name="Abe Y."/>
            <person name="Kisaki G."/>
            <person name="Hamano K."/>
            <person name="Suezawa K."/>
            <person name="Otani M."/>
            <person name="Fukuda T."/>
            <person name="Manabe T."/>
            <person name="Gomi K."/>
            <person name="Tabuchi M."/>
            <person name="Akimitsu K."/>
            <person name="Kataoka I."/>
        </authorList>
    </citation>
    <scope>NUCLEOTIDE SEQUENCE [LARGE SCALE GENOMIC DNA]</scope>
    <source>
        <strain evidence="5">cv. Fuchu</strain>
    </source>
</reference>
<keyword evidence="2" id="KW-0539">Nucleus</keyword>
<dbReference type="EMBL" id="BJWL01000169">
    <property type="protein sequence ID" value="GFS32625.1"/>
    <property type="molecule type" value="Genomic_DNA"/>
</dbReference>
<protein>
    <recommendedName>
        <fullName evidence="2">26S proteasome complex subunit SEM1</fullName>
    </recommendedName>
</protein>
<dbReference type="InterPro" id="IPR007834">
    <property type="entry name" value="DSS1_SEM1"/>
</dbReference>
<keyword evidence="2" id="KW-0647">Proteasome</keyword>
<feature type="region of interest" description="Disordered" evidence="3">
    <location>
        <begin position="1"/>
        <end position="43"/>
    </location>
</feature>
<sequence length="201" mass="22543">MEEERKRGPWRKNTTHPPTSPPRSTVAPPPRHQPPPQDHHLVGTRWRRGRPRHLHPHRPLPDPGFLPRPLHHPIATATAVSENPHLSTSQIAASAVSENPHLSTSQIAAARMSAATTLLLLGATVDLGGEGWVWVGVDTEASWTVQVGIYLVGYVAALEWENMEEGKEVAQQWEDDWDDDDVNDDFSLQLRRELENNTEKK</sequence>
<evidence type="ECO:0000256" key="1">
    <source>
        <dbReference type="ARBA" id="ARBA00034491"/>
    </source>
</evidence>
<comment type="caution">
    <text evidence="4">The sequence shown here is derived from an EMBL/GenBank/DDBJ whole genome shotgun (WGS) entry which is preliminary data.</text>
</comment>
<dbReference type="PANTHER" id="PTHR16771:SF17">
    <property type="entry name" value="PROTEIN DELETION OF SUV3 SUPPRESSOR 1(I)-RELATED"/>
    <property type="match status" value="1"/>
</dbReference>
<dbReference type="GO" id="GO:0005634">
    <property type="term" value="C:nucleus"/>
    <property type="evidence" value="ECO:0007669"/>
    <property type="project" value="UniProtKB-SubCell"/>
</dbReference>
<keyword evidence="5" id="KW-1185">Reference proteome</keyword>